<feature type="domain" description="BRCT" evidence="5">
    <location>
        <begin position="734"/>
        <end position="816"/>
    </location>
</feature>
<accession>A0A8T1V737</accession>
<feature type="compositionally biased region" description="Basic and acidic residues" evidence="4">
    <location>
        <begin position="537"/>
        <end position="569"/>
    </location>
</feature>
<feature type="domain" description="BRCT" evidence="5">
    <location>
        <begin position="840"/>
        <end position="935"/>
    </location>
</feature>
<feature type="region of interest" description="Disordered" evidence="4">
    <location>
        <begin position="537"/>
        <end position="654"/>
    </location>
</feature>
<organism evidence="6 7">
    <name type="scientific">Phytophthora boehmeriae</name>
    <dbReference type="NCBI Taxonomy" id="109152"/>
    <lineage>
        <taxon>Eukaryota</taxon>
        <taxon>Sar</taxon>
        <taxon>Stramenopiles</taxon>
        <taxon>Oomycota</taxon>
        <taxon>Peronosporomycetes</taxon>
        <taxon>Peronosporales</taxon>
        <taxon>Peronosporaceae</taxon>
        <taxon>Phytophthora</taxon>
    </lineage>
</organism>
<evidence type="ECO:0000256" key="2">
    <source>
        <dbReference type="ARBA" id="ARBA00022763"/>
    </source>
</evidence>
<evidence type="ECO:0000256" key="3">
    <source>
        <dbReference type="ARBA" id="ARBA00023242"/>
    </source>
</evidence>
<dbReference type="PANTHER" id="PTHR23196">
    <property type="entry name" value="PAX TRANSCRIPTION ACTIVATION DOMAIN INTERACTING PROTEIN"/>
    <property type="match status" value="1"/>
</dbReference>
<dbReference type="PROSITE" id="PS50172">
    <property type="entry name" value="BRCT"/>
    <property type="match status" value="2"/>
</dbReference>
<dbReference type="SMART" id="SM00292">
    <property type="entry name" value="BRCT"/>
    <property type="match status" value="2"/>
</dbReference>
<dbReference type="CDD" id="cd18432">
    <property type="entry name" value="BRCT_PAXIP1_rpt6_like"/>
    <property type="match status" value="1"/>
</dbReference>
<dbReference type="EMBL" id="JAGDFL010001219">
    <property type="protein sequence ID" value="KAG7377082.1"/>
    <property type="molecule type" value="Genomic_DNA"/>
</dbReference>
<evidence type="ECO:0000313" key="6">
    <source>
        <dbReference type="EMBL" id="KAG7377082.1"/>
    </source>
</evidence>
<evidence type="ECO:0000256" key="4">
    <source>
        <dbReference type="SAM" id="MobiDB-lite"/>
    </source>
</evidence>
<dbReference type="PANTHER" id="PTHR23196:SF1">
    <property type="entry name" value="PAX-INTERACTING PROTEIN 1"/>
    <property type="match status" value="1"/>
</dbReference>
<keyword evidence="2" id="KW-0227">DNA damage</keyword>
<dbReference type="GO" id="GO:0006974">
    <property type="term" value="P:DNA damage response"/>
    <property type="evidence" value="ECO:0007669"/>
    <property type="project" value="UniProtKB-KW"/>
</dbReference>
<feature type="compositionally biased region" description="Polar residues" evidence="4">
    <location>
        <begin position="570"/>
        <end position="579"/>
    </location>
</feature>
<feature type="region of interest" description="Disordered" evidence="4">
    <location>
        <begin position="680"/>
        <end position="728"/>
    </location>
</feature>
<dbReference type="InterPro" id="IPR001357">
    <property type="entry name" value="BRCT_dom"/>
</dbReference>
<gene>
    <name evidence="6" type="ORF">PHYBOEH_001125</name>
</gene>
<dbReference type="OrthoDB" id="342264at2759"/>
<protein>
    <recommendedName>
        <fullName evidence="5">BRCT domain-containing protein</fullName>
    </recommendedName>
</protein>
<name>A0A8T1V737_9STRA</name>
<feature type="compositionally biased region" description="Polar residues" evidence="4">
    <location>
        <begin position="713"/>
        <end position="724"/>
    </location>
</feature>
<keyword evidence="7" id="KW-1185">Reference proteome</keyword>
<reference evidence="6" key="1">
    <citation type="submission" date="2021-02" db="EMBL/GenBank/DDBJ databases">
        <authorList>
            <person name="Palmer J.M."/>
        </authorList>
    </citation>
    <scope>NUCLEOTIDE SEQUENCE</scope>
    <source>
        <strain evidence="6">SCRP23</strain>
    </source>
</reference>
<keyword evidence="3" id="KW-0539">Nucleus</keyword>
<evidence type="ECO:0000256" key="1">
    <source>
        <dbReference type="ARBA" id="ARBA00004123"/>
    </source>
</evidence>
<comment type="caution">
    <text evidence="6">The sequence shown here is derived from an EMBL/GenBank/DDBJ whole genome shotgun (WGS) entry which is preliminary data.</text>
</comment>
<sequence length="945" mass="105635">MQEQWEAAQLGLRVFLDEDTEYVQFLSSFEELLTRRLRFAQCSRAGSLVENVDFDRFAQTLPLLQSLHALFQGKLKLLTDLPEKRGAAIARGKCNTLVQVMADMLSVLRVPYAQLFSTSDATQTALEQVLALEDKSWDADLLENYLMTQKLTAEKLVERPLQRFNALVEFVEALSTTLANAPEDEAISSNSDASVNDRENFAPRLMHIAQENRHYVHLAKADARAEQELIELQTCFQGEDAENLRDLSQNKLLLQGEVMVSRLGGDHIANDVSSADVDTATHFTQIDKLYGHCFEDGTLVCSKRQVTESGNCFTIQHRLQLKHDAVFFESLPDSVQIRTSSDKAYASALIIQDSTLILAFKDATENQRWADTIGGFLEMNGTRTDDLSKGRTLDDLPIPEEITAQCGDNDTLSGFPSFYDDYLPGIFWMVPAGDNQSHSLESSKDRWEMVELVFFARWLLIFKLDGWKGHSILRHFDTSLQGMDISEQQRGEKEWSLVISCGDVSGATLVSKKRTRIDYWFDQVSKAVGCAEIAARRAESEERERLEKEAMQRERKEMEGEEAKARNHDSQTGTDTPSNEGKKKRKRNSIPFSDAEKQPTPNVSPASSNGSKPDDRTDEENGDLDKRSTAASKEGQVATVQPSQKRSRRSSDRPKLGTICNVVEEEGFAAIASPVVKTPKRKWLKRKSDDPNDTALVETQPSPIAPTDESTSEVEPTQASVNETTEVDKPKDQQVRIILTGVEITPAIRKKIDAVAGAVYEEDIEKATHVLAPKNQLKRTVKLLCGISCCVHILDVRWLDESARVGAPVYERAHCLKDTKAETKWHFDLTKTMYDFTLTQRRELFAGKQVFITNHKSVLPPVKDLVKIVECAGGKAVTKGSAGPDDLVVTSEAAMATASVRKTLSLADPKRIYSPELILSGILQQHIDLDKNHLARADGGSRRRR</sequence>
<evidence type="ECO:0000313" key="7">
    <source>
        <dbReference type="Proteomes" id="UP000693981"/>
    </source>
</evidence>
<dbReference type="Pfam" id="PF16589">
    <property type="entry name" value="BRCT_2"/>
    <property type="match status" value="1"/>
</dbReference>
<dbReference type="InterPro" id="IPR051579">
    <property type="entry name" value="DDR_Transcriptional_Reg"/>
</dbReference>
<comment type="subcellular location">
    <subcellularLocation>
        <location evidence="1">Nucleus</location>
    </subcellularLocation>
</comment>
<dbReference type="Proteomes" id="UP000693981">
    <property type="component" value="Unassembled WGS sequence"/>
</dbReference>
<feature type="compositionally biased region" description="Polar residues" evidence="4">
    <location>
        <begin position="599"/>
        <end position="611"/>
    </location>
</feature>
<dbReference type="GO" id="GO:0005634">
    <property type="term" value="C:nucleus"/>
    <property type="evidence" value="ECO:0007669"/>
    <property type="project" value="UniProtKB-SubCell"/>
</dbReference>
<proteinExistence type="predicted"/>
<dbReference type="AlphaFoldDB" id="A0A8T1V737"/>
<evidence type="ECO:0000259" key="5">
    <source>
        <dbReference type="PROSITE" id="PS50172"/>
    </source>
</evidence>